<dbReference type="Pfam" id="PF04386">
    <property type="entry name" value="SspB"/>
    <property type="match status" value="1"/>
</dbReference>
<feature type="compositionally biased region" description="Low complexity" evidence="1">
    <location>
        <begin position="142"/>
        <end position="153"/>
    </location>
</feature>
<dbReference type="InterPro" id="IPR007481">
    <property type="entry name" value="SspB"/>
</dbReference>
<dbReference type="Gene3D" id="2.30.30.220">
    <property type="entry name" value="SspB-like"/>
    <property type="match status" value="1"/>
</dbReference>
<dbReference type="InterPro" id="IPR036760">
    <property type="entry name" value="SspB-like_sf"/>
</dbReference>
<evidence type="ECO:0000256" key="1">
    <source>
        <dbReference type="SAM" id="MobiDB-lite"/>
    </source>
</evidence>
<evidence type="ECO:0008006" key="4">
    <source>
        <dbReference type="Google" id="ProtNLM"/>
    </source>
</evidence>
<dbReference type="EMBL" id="JABBKX010000012">
    <property type="protein sequence ID" value="NMJ44091.1"/>
    <property type="molecule type" value="Genomic_DNA"/>
</dbReference>
<dbReference type="AlphaFoldDB" id="A0A848EI64"/>
<gene>
    <name evidence="2" type="ORF">GWK16_22775</name>
</gene>
<organism evidence="2 3">
    <name type="scientific">Neoroseomonas marina</name>
    <dbReference type="NCBI Taxonomy" id="1232220"/>
    <lineage>
        <taxon>Bacteria</taxon>
        <taxon>Pseudomonadati</taxon>
        <taxon>Pseudomonadota</taxon>
        <taxon>Alphaproteobacteria</taxon>
        <taxon>Acetobacterales</taxon>
        <taxon>Acetobacteraceae</taxon>
        <taxon>Neoroseomonas</taxon>
    </lineage>
</organism>
<evidence type="ECO:0000313" key="2">
    <source>
        <dbReference type="EMBL" id="NMJ44091.1"/>
    </source>
</evidence>
<proteinExistence type="predicted"/>
<dbReference type="SUPFAM" id="SSF101738">
    <property type="entry name" value="SspB-like"/>
    <property type="match status" value="1"/>
</dbReference>
<dbReference type="Proteomes" id="UP000548582">
    <property type="component" value="Unassembled WGS sequence"/>
</dbReference>
<keyword evidence="3" id="KW-1185">Reference proteome</keyword>
<protein>
    <recommendedName>
        <fullName evidence="4">Stringent starvation protein B</fullName>
    </recommendedName>
</protein>
<comment type="caution">
    <text evidence="2">The sequence shown here is derived from an EMBL/GenBank/DDBJ whole genome shotgun (WGS) entry which is preliminary data.</text>
</comment>
<sequence length="177" mass="19538">MARMSDDAAPPDSLLPYDVWAEEALRDVAIRALESVAANGLPGEHHFYLTFRTDHPGTTVPGHLKARYPDEITIVLQHQFEDLRIDREARRFEVTLYFGGVPSRLSVPFGALTMFHDPHVRFGLRFPVTGAEPPTFDDAAPAEETAAEEAPPAEAAPPPQGQVVSLDAFRRKPAKEV</sequence>
<accession>A0A848EI64</accession>
<evidence type="ECO:0000313" key="3">
    <source>
        <dbReference type="Proteomes" id="UP000548582"/>
    </source>
</evidence>
<feature type="compositionally biased region" description="Basic and acidic residues" evidence="1">
    <location>
        <begin position="168"/>
        <end position="177"/>
    </location>
</feature>
<reference evidence="2 3" key="1">
    <citation type="submission" date="2020-03" db="EMBL/GenBank/DDBJ databases">
        <authorList>
            <person name="Sun Q."/>
        </authorList>
    </citation>
    <scope>NUCLEOTIDE SEQUENCE [LARGE SCALE GENOMIC DNA]</scope>
    <source>
        <strain evidence="2 3">JC162</strain>
    </source>
</reference>
<feature type="region of interest" description="Disordered" evidence="1">
    <location>
        <begin position="133"/>
        <end position="177"/>
    </location>
</feature>
<name>A0A848EI64_9PROT</name>